<feature type="binding site" evidence="4">
    <location>
        <begin position="124"/>
        <end position="127"/>
    </location>
    <ligand>
        <name>GTP</name>
        <dbReference type="ChEBI" id="CHEBI:37565"/>
    </ligand>
</feature>
<feature type="binding site" evidence="4">
    <location>
        <begin position="20"/>
        <end position="27"/>
    </location>
    <ligand>
        <name>GTP</name>
        <dbReference type="ChEBI" id="CHEBI:37565"/>
    </ligand>
</feature>
<keyword evidence="3 4" id="KW-0342">GTP-binding</keyword>
<dbReference type="NCBIfam" id="TIGR00231">
    <property type="entry name" value="small_GTP"/>
    <property type="match status" value="1"/>
</dbReference>
<evidence type="ECO:0000313" key="8">
    <source>
        <dbReference type="Proteomes" id="UP001634394"/>
    </source>
</evidence>
<dbReference type="AlphaFoldDB" id="A0ABD3VPC2"/>
<evidence type="ECO:0000256" key="2">
    <source>
        <dbReference type="ARBA" id="ARBA00022741"/>
    </source>
</evidence>
<dbReference type="GO" id="GO:0005525">
    <property type="term" value="F:GTP binding"/>
    <property type="evidence" value="ECO:0007669"/>
    <property type="project" value="UniProtKB-KW"/>
</dbReference>
<reference evidence="7 8" key="1">
    <citation type="submission" date="2024-11" db="EMBL/GenBank/DDBJ databases">
        <title>Chromosome-level genome assembly of the freshwater bivalve Anodonta woodiana.</title>
        <authorList>
            <person name="Chen X."/>
        </authorList>
    </citation>
    <scope>NUCLEOTIDE SEQUENCE [LARGE SCALE GENOMIC DNA]</scope>
    <source>
        <strain evidence="7">MN2024</strain>
        <tissue evidence="7">Gills</tissue>
    </source>
</reference>
<dbReference type="SMART" id="SM00175">
    <property type="entry name" value="RAB"/>
    <property type="match status" value="1"/>
</dbReference>
<dbReference type="SMART" id="SM00178">
    <property type="entry name" value="SAR"/>
    <property type="match status" value="1"/>
</dbReference>
<dbReference type="FunFam" id="3.40.50.300:FF:000412">
    <property type="entry name" value="ADP-ribosylation factor 1"/>
    <property type="match status" value="1"/>
</dbReference>
<dbReference type="Gene3D" id="3.40.50.300">
    <property type="entry name" value="P-loop containing nucleotide triphosphate hydrolases"/>
    <property type="match status" value="1"/>
</dbReference>
<dbReference type="SUPFAM" id="SSF52540">
    <property type="entry name" value="P-loop containing nucleoside triphosphate hydrolases"/>
    <property type="match status" value="1"/>
</dbReference>
<feature type="binding site" evidence="5">
    <location>
        <position position="45"/>
    </location>
    <ligand>
        <name>Mg(2+)</name>
        <dbReference type="ChEBI" id="CHEBI:18420"/>
    </ligand>
</feature>
<sequence>MGQFWTKIFRHRDVRVVFLGLDAVGKTTLLYKLKLGEVISHTVPTIGFNVETIQYRDIHFTTWDIGSRDKVRPLFRHYYKGMDAVVVIIDSTDSERLDELNYDVIKPALGADELSNSVFLFLANKCDLPNTMSSQEIADRLNLKAVKHNCTIMHASAVTGEGIEEAMDWLAVQLGSVQARKTLMAPATTATDKPEDLPVKLENRLDYCTRAYSAIKCLFTRPSKQESPDV</sequence>
<evidence type="ECO:0000256" key="1">
    <source>
        <dbReference type="ARBA" id="ARBA00010290"/>
    </source>
</evidence>
<dbReference type="CDD" id="cd00878">
    <property type="entry name" value="Arf_Arl"/>
    <property type="match status" value="1"/>
</dbReference>
<dbReference type="PROSITE" id="PS51419">
    <property type="entry name" value="RAB"/>
    <property type="match status" value="1"/>
</dbReference>
<dbReference type="InterPro" id="IPR027417">
    <property type="entry name" value="P-loop_NTPase"/>
</dbReference>
<evidence type="ECO:0000256" key="5">
    <source>
        <dbReference type="PIRSR" id="PIRSR606689-2"/>
    </source>
</evidence>
<dbReference type="InterPro" id="IPR005225">
    <property type="entry name" value="Small_GTP-bd"/>
</dbReference>
<organism evidence="7 8">
    <name type="scientific">Sinanodonta woodiana</name>
    <name type="common">Chinese pond mussel</name>
    <name type="synonym">Anodonta woodiana</name>
    <dbReference type="NCBI Taxonomy" id="1069815"/>
    <lineage>
        <taxon>Eukaryota</taxon>
        <taxon>Metazoa</taxon>
        <taxon>Spiralia</taxon>
        <taxon>Lophotrochozoa</taxon>
        <taxon>Mollusca</taxon>
        <taxon>Bivalvia</taxon>
        <taxon>Autobranchia</taxon>
        <taxon>Heteroconchia</taxon>
        <taxon>Palaeoheterodonta</taxon>
        <taxon>Unionida</taxon>
        <taxon>Unionoidea</taxon>
        <taxon>Unionidae</taxon>
        <taxon>Unioninae</taxon>
        <taxon>Sinanodonta</taxon>
    </lineage>
</organism>
<dbReference type="PANTHER" id="PTHR11711">
    <property type="entry name" value="ADP RIBOSYLATION FACTOR-RELATED"/>
    <property type="match status" value="1"/>
</dbReference>
<dbReference type="InterPro" id="IPR024156">
    <property type="entry name" value="Small_GTPase_ARF"/>
</dbReference>
<dbReference type="Pfam" id="PF00025">
    <property type="entry name" value="Arf"/>
    <property type="match status" value="1"/>
</dbReference>
<evidence type="ECO:0008006" key="9">
    <source>
        <dbReference type="Google" id="ProtNLM"/>
    </source>
</evidence>
<accession>A0ABD3VPC2</accession>
<dbReference type="SMART" id="SM00177">
    <property type="entry name" value="ARF"/>
    <property type="match status" value="1"/>
</dbReference>
<evidence type="ECO:0000313" key="7">
    <source>
        <dbReference type="EMBL" id="KAL3862393.1"/>
    </source>
</evidence>
<feature type="binding site" evidence="5">
    <location>
        <position position="27"/>
    </location>
    <ligand>
        <name>Mg(2+)</name>
        <dbReference type="ChEBI" id="CHEBI:18420"/>
    </ligand>
</feature>
<comment type="similarity">
    <text evidence="1 6">Belongs to the small GTPase superfamily. Arf family.</text>
</comment>
<dbReference type="GO" id="GO:0030010">
    <property type="term" value="P:establishment of cell polarity"/>
    <property type="evidence" value="ECO:0007669"/>
    <property type="project" value="UniProtKB-ARBA"/>
</dbReference>
<evidence type="ECO:0000256" key="3">
    <source>
        <dbReference type="ARBA" id="ARBA00023134"/>
    </source>
</evidence>
<comment type="caution">
    <text evidence="7">The sequence shown here is derived from an EMBL/GenBank/DDBJ whole genome shotgun (WGS) entry which is preliminary data.</text>
</comment>
<dbReference type="PROSITE" id="PS51417">
    <property type="entry name" value="ARF"/>
    <property type="match status" value="1"/>
</dbReference>
<dbReference type="Proteomes" id="UP001634394">
    <property type="component" value="Unassembled WGS sequence"/>
</dbReference>
<evidence type="ECO:0000256" key="4">
    <source>
        <dbReference type="PIRSR" id="PIRSR606689-1"/>
    </source>
</evidence>
<dbReference type="InterPro" id="IPR006689">
    <property type="entry name" value="Small_GTPase_ARF/SAR"/>
</dbReference>
<keyword evidence="5" id="KW-0479">Metal-binding</keyword>
<gene>
    <name evidence="7" type="ORF">ACJMK2_008362</name>
</gene>
<name>A0ABD3VPC2_SINWO</name>
<keyword evidence="2 4" id="KW-0547">Nucleotide-binding</keyword>
<keyword evidence="5" id="KW-0460">Magnesium</keyword>
<keyword evidence="8" id="KW-1185">Reference proteome</keyword>
<protein>
    <recommendedName>
        <fullName evidence="9">ADP-ribosylation factor</fullName>
    </recommendedName>
</protein>
<proteinExistence type="inferred from homology"/>
<dbReference type="EMBL" id="JBJQND010000011">
    <property type="protein sequence ID" value="KAL3862393.1"/>
    <property type="molecule type" value="Genomic_DNA"/>
</dbReference>
<dbReference type="PRINTS" id="PR00328">
    <property type="entry name" value="SAR1GTPBP"/>
</dbReference>
<evidence type="ECO:0000256" key="6">
    <source>
        <dbReference type="RuleBase" id="RU003925"/>
    </source>
</evidence>